<dbReference type="PANTHER" id="PTHR47221">
    <property type="entry name" value="FIBRINOGEN ALPHA CHAIN"/>
    <property type="match status" value="1"/>
</dbReference>
<dbReference type="SMART" id="SM00186">
    <property type="entry name" value="FBG"/>
    <property type="match status" value="1"/>
</dbReference>
<dbReference type="InterPro" id="IPR036056">
    <property type="entry name" value="Fibrinogen-like_C"/>
</dbReference>
<feature type="compositionally biased region" description="Basic and acidic residues" evidence="6">
    <location>
        <begin position="764"/>
        <end position="793"/>
    </location>
</feature>
<dbReference type="GeneTree" id="ENSGT00940000157946"/>
<evidence type="ECO:0000256" key="5">
    <source>
        <dbReference type="SAM" id="Coils"/>
    </source>
</evidence>
<name>A0AAQ4R4B9_GASAC</name>
<reference evidence="9 10" key="1">
    <citation type="journal article" date="2021" name="G3 (Bethesda)">
        <title>Improved contiguity of the threespine stickleback genome using long-read sequencing.</title>
        <authorList>
            <person name="Nath S."/>
            <person name="Shaw D.E."/>
            <person name="White M.A."/>
        </authorList>
    </citation>
    <scope>NUCLEOTIDE SEQUENCE [LARGE SCALE GENOMIC DNA]</scope>
    <source>
        <strain evidence="9 10">Lake Benthic</strain>
    </source>
</reference>
<accession>A0AAQ4R4B9</accession>
<feature type="compositionally biased region" description="Basic and acidic residues" evidence="6">
    <location>
        <begin position="613"/>
        <end position="643"/>
    </location>
</feature>
<evidence type="ECO:0000313" key="10">
    <source>
        <dbReference type="Proteomes" id="UP000007635"/>
    </source>
</evidence>
<dbReference type="GO" id="GO:0005577">
    <property type="term" value="C:fibrinogen complex"/>
    <property type="evidence" value="ECO:0007669"/>
    <property type="project" value="TreeGrafter"/>
</dbReference>
<keyword evidence="4" id="KW-0325">Glycoprotein</keyword>
<keyword evidence="3" id="KW-1015">Disulfide bond</keyword>
<dbReference type="InterPro" id="IPR002181">
    <property type="entry name" value="Fibrinogen_a/b/g_C_dom"/>
</dbReference>
<dbReference type="GO" id="GO:0072377">
    <property type="term" value="P:blood coagulation, common pathway"/>
    <property type="evidence" value="ECO:0007669"/>
    <property type="project" value="TreeGrafter"/>
</dbReference>
<evidence type="ECO:0000256" key="7">
    <source>
        <dbReference type="SAM" id="SignalP"/>
    </source>
</evidence>
<dbReference type="CDD" id="cd00087">
    <property type="entry name" value="FReD"/>
    <property type="match status" value="1"/>
</dbReference>
<protein>
    <recommendedName>
        <fullName evidence="8">Fibrinogen C-terminal domain-containing protein</fullName>
    </recommendedName>
</protein>
<keyword evidence="2" id="KW-0964">Secreted</keyword>
<feature type="compositionally biased region" description="Polar residues" evidence="6">
    <location>
        <begin position="681"/>
        <end position="691"/>
    </location>
</feature>
<dbReference type="InterPro" id="IPR014716">
    <property type="entry name" value="Fibrinogen_a/b/g_C_1"/>
</dbReference>
<evidence type="ECO:0000259" key="8">
    <source>
        <dbReference type="PROSITE" id="PS51406"/>
    </source>
</evidence>
<dbReference type="GO" id="GO:0005201">
    <property type="term" value="F:extracellular matrix structural constituent"/>
    <property type="evidence" value="ECO:0007669"/>
    <property type="project" value="TreeGrafter"/>
</dbReference>
<evidence type="ECO:0000313" key="9">
    <source>
        <dbReference type="Ensembl" id="ENSGACP00000058514.1"/>
    </source>
</evidence>
<dbReference type="GO" id="GO:0070527">
    <property type="term" value="P:platelet aggregation"/>
    <property type="evidence" value="ECO:0007669"/>
    <property type="project" value="TreeGrafter"/>
</dbReference>
<dbReference type="Ensembl" id="ENSGACT00000044702.1">
    <property type="protein sequence ID" value="ENSGACP00000058514.1"/>
    <property type="gene ID" value="ENSGACG00000023135.1"/>
</dbReference>
<feature type="compositionally biased region" description="Basic and acidic residues" evidence="6">
    <location>
        <begin position="800"/>
        <end position="814"/>
    </location>
</feature>
<dbReference type="InterPro" id="IPR020837">
    <property type="entry name" value="Fibrinogen_CS"/>
</dbReference>
<feature type="compositionally biased region" description="Polar residues" evidence="6">
    <location>
        <begin position="939"/>
        <end position="955"/>
    </location>
</feature>
<dbReference type="GO" id="GO:0042730">
    <property type="term" value="P:fibrinolysis"/>
    <property type="evidence" value="ECO:0007669"/>
    <property type="project" value="TreeGrafter"/>
</dbReference>
<dbReference type="InterPro" id="IPR037579">
    <property type="entry name" value="FIB_ANG-like"/>
</dbReference>
<feature type="compositionally biased region" description="Polar residues" evidence="6">
    <location>
        <begin position="697"/>
        <end position="715"/>
    </location>
</feature>
<feature type="chain" id="PRO_5043007235" description="Fibrinogen C-terminal domain-containing protein" evidence="7">
    <location>
        <begin position="21"/>
        <end position="1331"/>
    </location>
</feature>
<dbReference type="FunFam" id="3.90.215.10:FF:000001">
    <property type="entry name" value="Tenascin isoform 1"/>
    <property type="match status" value="1"/>
</dbReference>
<feature type="region of interest" description="Disordered" evidence="6">
    <location>
        <begin position="1058"/>
        <end position="1099"/>
    </location>
</feature>
<feature type="compositionally biased region" description="Basic and acidic residues" evidence="6">
    <location>
        <begin position="236"/>
        <end position="299"/>
    </location>
</feature>
<dbReference type="GO" id="GO:0034116">
    <property type="term" value="P:positive regulation of heterotypic cell-cell adhesion"/>
    <property type="evidence" value="ECO:0007669"/>
    <property type="project" value="TreeGrafter"/>
</dbReference>
<organism evidence="9 10">
    <name type="scientific">Gasterosteus aculeatus aculeatus</name>
    <name type="common">three-spined stickleback</name>
    <dbReference type="NCBI Taxonomy" id="481459"/>
    <lineage>
        <taxon>Eukaryota</taxon>
        <taxon>Metazoa</taxon>
        <taxon>Chordata</taxon>
        <taxon>Craniata</taxon>
        <taxon>Vertebrata</taxon>
        <taxon>Euteleostomi</taxon>
        <taxon>Actinopterygii</taxon>
        <taxon>Neopterygii</taxon>
        <taxon>Teleostei</taxon>
        <taxon>Neoteleostei</taxon>
        <taxon>Acanthomorphata</taxon>
        <taxon>Eupercaria</taxon>
        <taxon>Perciformes</taxon>
        <taxon>Cottioidei</taxon>
        <taxon>Gasterosteales</taxon>
        <taxon>Gasterosteidae</taxon>
        <taxon>Gasterosteus</taxon>
    </lineage>
</organism>
<feature type="compositionally biased region" description="Polar residues" evidence="6">
    <location>
        <begin position="1088"/>
        <end position="1098"/>
    </location>
</feature>
<dbReference type="PANTHER" id="PTHR47221:SF5">
    <property type="entry name" value="FIBRINOGEN C-TERMINAL DOMAIN-CONTAINING PROTEIN"/>
    <property type="match status" value="1"/>
</dbReference>
<feature type="signal peptide" evidence="7">
    <location>
        <begin position="1"/>
        <end position="20"/>
    </location>
</feature>
<dbReference type="PROSITE" id="PS00514">
    <property type="entry name" value="FIBRINOGEN_C_1"/>
    <property type="match status" value="1"/>
</dbReference>
<evidence type="ECO:0000256" key="2">
    <source>
        <dbReference type="ARBA" id="ARBA00022525"/>
    </source>
</evidence>
<dbReference type="Proteomes" id="UP000007635">
    <property type="component" value="Chromosome XIX"/>
</dbReference>
<feature type="compositionally biased region" description="Basic and acidic residues" evidence="6">
    <location>
        <begin position="305"/>
        <end position="334"/>
    </location>
</feature>
<dbReference type="SUPFAM" id="SSF56496">
    <property type="entry name" value="Fibrinogen C-terminal domain-like"/>
    <property type="match status" value="1"/>
</dbReference>
<feature type="domain" description="Fibrinogen C-terminal" evidence="8">
    <location>
        <begin position="1094"/>
        <end position="1328"/>
    </location>
</feature>
<feature type="compositionally biased region" description="Polar residues" evidence="6">
    <location>
        <begin position="964"/>
        <end position="985"/>
    </location>
</feature>
<dbReference type="GO" id="GO:0030674">
    <property type="term" value="F:protein-macromolecule adaptor activity"/>
    <property type="evidence" value="ECO:0007669"/>
    <property type="project" value="TreeGrafter"/>
</dbReference>
<keyword evidence="7" id="KW-0732">Signal</keyword>
<feature type="compositionally biased region" description="Low complexity" evidence="6">
    <location>
        <begin position="507"/>
        <end position="519"/>
    </location>
</feature>
<feature type="compositionally biased region" description="Polar residues" evidence="6">
    <location>
        <begin position="534"/>
        <end position="543"/>
    </location>
</feature>
<evidence type="ECO:0000256" key="6">
    <source>
        <dbReference type="SAM" id="MobiDB-lite"/>
    </source>
</evidence>
<proteinExistence type="predicted"/>
<feature type="region of interest" description="Disordered" evidence="6">
    <location>
        <begin position="497"/>
        <end position="849"/>
    </location>
</feature>
<reference evidence="9" key="2">
    <citation type="submission" date="2025-08" db="UniProtKB">
        <authorList>
            <consortium name="Ensembl"/>
        </authorList>
    </citation>
    <scope>IDENTIFICATION</scope>
</reference>
<dbReference type="Gene3D" id="3.90.215.10">
    <property type="entry name" value="Gamma Fibrinogen, chain A, domain 1"/>
    <property type="match status" value="1"/>
</dbReference>
<dbReference type="NCBIfam" id="NF040941">
    <property type="entry name" value="GGGWT_bact"/>
    <property type="match status" value="1"/>
</dbReference>
<feature type="compositionally biased region" description="Low complexity" evidence="6">
    <location>
        <begin position="1013"/>
        <end position="1023"/>
    </location>
</feature>
<evidence type="ECO:0000256" key="3">
    <source>
        <dbReference type="ARBA" id="ARBA00023157"/>
    </source>
</evidence>
<evidence type="ECO:0000256" key="4">
    <source>
        <dbReference type="ARBA" id="ARBA00023180"/>
    </source>
</evidence>
<reference evidence="9" key="3">
    <citation type="submission" date="2025-09" db="UniProtKB">
        <authorList>
            <consortium name="Ensembl"/>
        </authorList>
    </citation>
    <scope>IDENTIFICATION</scope>
</reference>
<keyword evidence="10" id="KW-1185">Reference proteome</keyword>
<dbReference type="Pfam" id="PF00147">
    <property type="entry name" value="Fibrinogen_C"/>
    <property type="match status" value="1"/>
</dbReference>
<keyword evidence="5" id="KW-0175">Coiled coil</keyword>
<feature type="compositionally biased region" description="Polar residues" evidence="6">
    <location>
        <begin position="552"/>
        <end position="565"/>
    </location>
</feature>
<sequence length="1331" mass="147345">MRLPALCIFGTLLGLPSLFSTTATSGEGGLLGDHGFGPCAATLRPEGPCRPGKDEGMCPYQFSLPPLTIHLPKQLRDLEKIVNDLEKLKDNVDQLRTMCADCKVSQTVRQCGRQSEEDGRPNEGVERHGEEMNRQNERNPERPKDFSQECGKERGKVETTTAGYGGTDSKKRTILEEKEREIWETEKESGKGVVKEAERENPLKEAAEKDGKTERAEGKDKLGPTKVPTSAGYERIVFREKVVEKNRDMDRNKDKDRRVNSKVDQGEAEDNGKNKEKTEESDHHVWRDERKETGKKTQTEEDSGRDEIKMSEGHDEHINKQKDQHGEKEEKEMENGMKVMENNKKTTQIESIGRAEKILKVGEVEDGEIGAKIKTGEKTVQSVQRDMDGELSSSKATERTDFVSIRSTLRSVINLALISDSTGSNKAVTFTSSFPPPPLSSGTTHLITDVNPGMKKVVDGLSNQSTGRREAGISGLPNLFPEEAFRTTSWPKTTATINTLGGPRLQITSPISESPSTTSVRPVSLTTATTTTTPRQGLFTTSFPGGAHRTRWTVSKNSGSNTKTGGNLPPGRGQEPGEKQKPVIIPDAGQKFKNPKNDHKPDRAPLPNRKTKHDQTQKPHSEKLKPGKEPKRVEIPKPDHGPDHLPTNQNLKTSQAPTTDQNLIQKPKSHQKLVPPAPRITSPQRPQTVATGHQPDQRSTTRQYFTPVQTPQTKLMGNPGENPLTGPKSVKDSTPGQELTPGRVYIKHPDPKPKPRQKILEINQRPKPDQKHPELLTDQKTKPKATPRPEDPPRTNQRIEPPRPDQMPDPKAKSVPDQIPLAESNKTSKPRPPQGRRPPTRATVRPGATPLQRLKAALRLKPSAMTKTDLGRLQTGETTTEGLQNSPADLLTAPGSVTESSEVIVSPVDVEFIPSLVQTITLRPKLSRSMSMSDERPQTVGQPPSVPMTSGTNAITRGILPSVIPSTSPGSTEPKQAANTETSLQAKIVDNVEEIAPRTFPDPDGMRIPVPTPSAQTSSTTSPDLRSATLATSGPPAAESSTPSARELRVKIHQVDAFFSSSPNGRPPDGPPEDHPEENQGGNRPESKQSTFKPSKVTTVRDCSDQVLRGGQKSGVYLVTPDLRSRSFPVLCDMELDAGGWTLLQRRQDGSVSFNRTWDEYRSGFGELDGGEFWLGNNMMHLLTRDRDMVLRVELEDFDGVMEYAEYEHFRVGSERMRYRLTVGAYSGTAGDALRFSKSYDHNNRAFTTPDRDNDRYPSGNCGAYYSSGWWFDSCMAANLNGRYYVGSYKGVRDGIYWGTWRNISTEYYPTNQRQSFKTVRMMIRPISFAP</sequence>
<feature type="coiled-coil region" evidence="5">
    <location>
        <begin position="71"/>
        <end position="105"/>
    </location>
</feature>
<feature type="compositionally biased region" description="Basic and acidic residues" evidence="6">
    <location>
        <begin position="168"/>
        <end position="223"/>
    </location>
</feature>
<feature type="compositionally biased region" description="Polar residues" evidence="6">
    <location>
        <begin position="646"/>
        <end position="664"/>
    </location>
</feature>
<feature type="region of interest" description="Disordered" evidence="6">
    <location>
        <begin position="928"/>
        <end position="1045"/>
    </location>
</feature>
<evidence type="ECO:0000256" key="1">
    <source>
        <dbReference type="ARBA" id="ARBA00004613"/>
    </source>
</evidence>
<dbReference type="PROSITE" id="PS51406">
    <property type="entry name" value="FIBRINOGEN_C_2"/>
    <property type="match status" value="1"/>
</dbReference>
<comment type="subcellular location">
    <subcellularLocation>
        <location evidence="1">Secreted</location>
    </subcellularLocation>
</comment>
<feature type="compositionally biased region" description="Basic and acidic residues" evidence="6">
    <location>
        <begin position="114"/>
        <end position="157"/>
    </location>
</feature>
<feature type="region of interest" description="Disordered" evidence="6">
    <location>
        <begin position="110"/>
        <end position="334"/>
    </location>
</feature>